<name>A0ABT3L9B8_9CYAN</name>
<accession>A0ABT3L9B8</accession>
<reference evidence="1 2" key="1">
    <citation type="submission" date="2021-08" db="EMBL/GenBank/DDBJ databases">
        <title>Draft genome sequence of Spirulina subsalsa with high tolerance to salinity and hype-accumulation of phycocyanin.</title>
        <authorList>
            <person name="Pei H."/>
            <person name="Jiang L."/>
        </authorList>
    </citation>
    <scope>NUCLEOTIDE SEQUENCE [LARGE SCALE GENOMIC DNA]</scope>
    <source>
        <strain evidence="1 2">FACHB-351</strain>
    </source>
</reference>
<dbReference type="Proteomes" id="UP001526426">
    <property type="component" value="Unassembled WGS sequence"/>
</dbReference>
<evidence type="ECO:0000313" key="1">
    <source>
        <dbReference type="EMBL" id="MCW6037555.1"/>
    </source>
</evidence>
<organism evidence="1 2">
    <name type="scientific">Spirulina subsalsa FACHB-351</name>
    <dbReference type="NCBI Taxonomy" id="234711"/>
    <lineage>
        <taxon>Bacteria</taxon>
        <taxon>Bacillati</taxon>
        <taxon>Cyanobacteriota</taxon>
        <taxon>Cyanophyceae</taxon>
        <taxon>Spirulinales</taxon>
        <taxon>Spirulinaceae</taxon>
        <taxon>Spirulina</taxon>
    </lineage>
</organism>
<proteinExistence type="predicted"/>
<gene>
    <name evidence="1" type="ORF">K4A83_14905</name>
</gene>
<dbReference type="InterPro" id="IPR011749">
    <property type="entry name" value="CHP02243"/>
</dbReference>
<dbReference type="EMBL" id="JAIHOM010000077">
    <property type="protein sequence ID" value="MCW6037555.1"/>
    <property type="molecule type" value="Genomic_DNA"/>
</dbReference>
<keyword evidence="2" id="KW-1185">Reference proteome</keyword>
<evidence type="ECO:0000313" key="2">
    <source>
        <dbReference type="Proteomes" id="UP001526426"/>
    </source>
</evidence>
<sequence>MSLDPPKLDQRSREEIIQETLTLVESYSDWQIPGTDAPDLGLALVRIFGHMMTVVQNHLNDVPNRNQLAFLNLIGTELVPPQAARVPVTFRLTPGGSGVLIPPQTQVAAPPTTGEDEDVVFETEQELLVTDTQLRSIFVIEDHDYYSQRNPETQGEDLPFCPWHGDRPVDHYLYWQAGDLFDLPELTQVTVTLETDSPASAEQLAGRLADWEAWDGQQWQGLSGIERSWSPESEQVFVTLSLLPKLQEVEVDGVSGKWLRVRLTHYQREQLPELRTMMVSTAVDQRKSPQACFFNTSLLDLSKDFYPFGTAPQFNDTFRIALDARLIQPGMVMEVEAEMSRSPRYTDDLAVVWEVGQGVQWQEIETTDEVTKFRWLPDSGPLRFVAGSVVGVFQFPSVLPGSGTGGEATYWLRARIVGGQYGSRGGTRPYVVYNEVTMVAQTIPSGQLEIEGDDLEGIALGDTLRLQSLVDPLRQEEAKVVDLRPEQQMIVLNHPTRHAYESGSRVLRKLTLTESTPDTFDPPILQSFRLTYRFILQRPARVKAYNDFIFCDATPLDLLLQRPVHRGERVVQFKEVSFLALGELLVFPGQPPEKRQIELIDQGGQQVILRDPLEQDYPGGTRVARCFHPLTPQLNSDSALYLGFNRPFPNRANSLYFQVQPPHPQEVAPGQRPDSLAHNSLRIVWEYPSPQGWQPLVVQDQTRSFSEKGLVQFIGPTDWIESPHFGQSRYWLRVRQQLTPPGDLPWPLLALFRWAITYQQFRFWGLMRYFCGQVARSSDLTPAPRIQAVRTNTTWASQSIHLRGEVLGSSNHEPNQVFRTSQVPILWGQQLEVQEGQMPSSSEQQALNRLWGSDAIKPSWDENGRLERVWVRWQEVPDFYSSSPSDRHYVIDRQLGTIRFGDGQGGRIPPRGRQNIRLAHYSIGGGVRGNQGTQTIATLKTTIPYLDGVINWEGALGGSDRESVERLKLRSPKHLRHRDRAVTAQDFADLTYEASIEVARVQVITPEMLAPGFNPLLEELWIDPNPNPQTPIPGNEIDVFNHPIRAGHVDVIIVPHSPDPQPTPNLALLNRVEQFLKARSIPTLHLHLSGPKWQEIQIITEIVPQNLANAGALKAAVIKRLEEFLHPLTGGQEGTGWQFGRRPQPSDIYAVLEAIPELGYVYSLEIQPTQTLIDQQTLIYSGAHQVILKEGIGNRE</sequence>
<protein>
    <submittedName>
        <fullName evidence="1">Baseplate assembly protein</fullName>
    </submittedName>
</protein>
<comment type="caution">
    <text evidence="1">The sequence shown here is derived from an EMBL/GenBank/DDBJ whole genome shotgun (WGS) entry which is preliminary data.</text>
</comment>
<dbReference type="NCBIfam" id="TIGR02243">
    <property type="entry name" value="putative baseplate assembly protein"/>
    <property type="match status" value="1"/>
</dbReference>